<evidence type="ECO:0000313" key="9">
    <source>
        <dbReference type="Proteomes" id="UP000653578"/>
    </source>
</evidence>
<dbReference type="Gene3D" id="6.10.340.10">
    <property type="match status" value="1"/>
</dbReference>
<keyword evidence="2" id="KW-1003">Cell membrane</keyword>
<name>A0ABX1X6C1_9BACL</name>
<protein>
    <submittedName>
        <fullName evidence="8">HAMP domain-containing protein</fullName>
    </submittedName>
</protein>
<evidence type="ECO:0000256" key="1">
    <source>
        <dbReference type="ARBA" id="ARBA00004651"/>
    </source>
</evidence>
<keyword evidence="5 6" id="KW-0472">Membrane</keyword>
<dbReference type="Proteomes" id="UP000653578">
    <property type="component" value="Unassembled WGS sequence"/>
</dbReference>
<organism evidence="8 9">
    <name type="scientific">Paenibacillus plantarum</name>
    <dbReference type="NCBI Taxonomy" id="2654975"/>
    <lineage>
        <taxon>Bacteria</taxon>
        <taxon>Bacillati</taxon>
        <taxon>Bacillota</taxon>
        <taxon>Bacilli</taxon>
        <taxon>Bacillales</taxon>
        <taxon>Paenibacillaceae</taxon>
        <taxon>Paenibacillus</taxon>
    </lineage>
</organism>
<evidence type="ECO:0000256" key="3">
    <source>
        <dbReference type="ARBA" id="ARBA00022553"/>
    </source>
</evidence>
<dbReference type="InterPro" id="IPR036890">
    <property type="entry name" value="HATPase_C_sf"/>
</dbReference>
<dbReference type="InterPro" id="IPR050640">
    <property type="entry name" value="Bact_2-comp_sensor_kinase"/>
</dbReference>
<keyword evidence="4" id="KW-0808">Transferase</keyword>
<dbReference type="PANTHER" id="PTHR34220">
    <property type="entry name" value="SENSOR HISTIDINE KINASE YPDA"/>
    <property type="match status" value="1"/>
</dbReference>
<comment type="subcellular location">
    <subcellularLocation>
        <location evidence="1">Cell membrane</location>
        <topology evidence="1">Multi-pass membrane protein</topology>
    </subcellularLocation>
</comment>
<evidence type="ECO:0000313" key="8">
    <source>
        <dbReference type="EMBL" id="NOU63623.1"/>
    </source>
</evidence>
<keyword evidence="9" id="KW-1185">Reference proteome</keyword>
<dbReference type="InterPro" id="IPR003660">
    <property type="entry name" value="HAMP_dom"/>
</dbReference>
<reference evidence="8 9" key="1">
    <citation type="submission" date="2019-10" db="EMBL/GenBank/DDBJ databases">
        <title>Description of Paenibacillus humi sp. nov.</title>
        <authorList>
            <person name="Carlier A."/>
            <person name="Qi S."/>
        </authorList>
    </citation>
    <scope>NUCLEOTIDE SEQUENCE [LARGE SCALE GENOMIC DNA]</scope>
    <source>
        <strain evidence="8 9">LMG 31461</strain>
    </source>
</reference>
<accession>A0ABX1X6C1</accession>
<proteinExistence type="predicted"/>
<dbReference type="Pfam" id="PF06580">
    <property type="entry name" value="His_kinase"/>
    <property type="match status" value="1"/>
</dbReference>
<feature type="transmembrane region" description="Helical" evidence="6">
    <location>
        <begin position="43"/>
        <end position="65"/>
    </location>
</feature>
<feature type="domain" description="HAMP" evidence="7">
    <location>
        <begin position="344"/>
        <end position="399"/>
    </location>
</feature>
<dbReference type="SUPFAM" id="SSF55874">
    <property type="entry name" value="ATPase domain of HSP90 chaperone/DNA topoisomerase II/histidine kinase"/>
    <property type="match status" value="1"/>
</dbReference>
<dbReference type="EMBL" id="WHNY01000019">
    <property type="protein sequence ID" value="NOU63623.1"/>
    <property type="molecule type" value="Genomic_DNA"/>
</dbReference>
<comment type="caution">
    <text evidence="8">The sequence shown here is derived from an EMBL/GenBank/DDBJ whole genome shotgun (WGS) entry which is preliminary data.</text>
</comment>
<keyword evidence="6" id="KW-1133">Transmembrane helix</keyword>
<gene>
    <name evidence="8" type="ORF">GC096_06240</name>
</gene>
<dbReference type="PROSITE" id="PS50885">
    <property type="entry name" value="HAMP"/>
    <property type="match status" value="1"/>
</dbReference>
<keyword evidence="3" id="KW-0597">Phosphoprotein</keyword>
<dbReference type="RefSeq" id="WP_171629396.1">
    <property type="nucleotide sequence ID" value="NZ_WHNY01000019.1"/>
</dbReference>
<dbReference type="InterPro" id="IPR010559">
    <property type="entry name" value="Sig_transdc_His_kin_internal"/>
</dbReference>
<dbReference type="CDD" id="cd06225">
    <property type="entry name" value="HAMP"/>
    <property type="match status" value="1"/>
</dbReference>
<evidence type="ECO:0000259" key="7">
    <source>
        <dbReference type="PROSITE" id="PS50885"/>
    </source>
</evidence>
<sequence length="613" mass="70067">MKFRIKWDISRRSILAECSNGSSEPLRPIIVKRSGGIKLKLQYKVIVAFCLFIIGPFLIVGWISFSRTSATIKDEVGKTMLQLVKQNHATVENSLSSVRDKTVTFLDNHFFSNPKQFAFWTHIESINALSEADTILDRWSSDGTEYAIYMGNRGNQPFPVNALYKKQGLIYLDSSSTYPEWALQTQEEKGAGSLRLAKSSSGQPTVTFTRSILNPEKYDELIGFLAVSKVEVLLTKNLVSVQLPDHAGVFLFDDRDELLLKSGSADMELSELPDDLRNKSNGYYYSESKYLYAVSYEFKFNTRLIYKIPLDSIMGKQTSFQQLIMVMLAIYLVLVLLFVLYLLRNIIKPLARLVTFTRVYELGRPFDFGDPSSRSRSDEFGVLYTAFIRMTGRLNESIEENYGMKIKQKEQELNTLHSQITPHLLYNTLDSIYWYALESGNHDVGGMVKDLSKLLRIGLSKGKSMIPISEELEHVRAYIRLQMKRYPGNFEVFWDVDEDLDVYKMPKVTIQPLVENAIFHGIQSMDGEGHLWVRLKRLEDEIHILVEDNGFIPVNLDKLRMIVSGDIDDKGYGIRNVHQRIQLHYGDSYGLSYRLRDGGGLIATIVIPIHPSE</sequence>
<dbReference type="Gene3D" id="3.30.565.10">
    <property type="entry name" value="Histidine kinase-like ATPase, C-terminal domain"/>
    <property type="match status" value="1"/>
</dbReference>
<dbReference type="PANTHER" id="PTHR34220:SF7">
    <property type="entry name" value="SENSOR HISTIDINE KINASE YPDA"/>
    <property type="match status" value="1"/>
</dbReference>
<feature type="transmembrane region" description="Helical" evidence="6">
    <location>
        <begin position="323"/>
        <end position="343"/>
    </location>
</feature>
<keyword evidence="6" id="KW-0812">Transmembrane</keyword>
<evidence type="ECO:0000256" key="5">
    <source>
        <dbReference type="ARBA" id="ARBA00023136"/>
    </source>
</evidence>
<evidence type="ECO:0000256" key="4">
    <source>
        <dbReference type="ARBA" id="ARBA00022679"/>
    </source>
</evidence>
<evidence type="ECO:0000256" key="6">
    <source>
        <dbReference type="SAM" id="Phobius"/>
    </source>
</evidence>
<evidence type="ECO:0000256" key="2">
    <source>
        <dbReference type="ARBA" id="ARBA00022475"/>
    </source>
</evidence>